<dbReference type="SUPFAM" id="SSF63380">
    <property type="entry name" value="Riboflavin synthase domain-like"/>
    <property type="match status" value="1"/>
</dbReference>
<keyword evidence="11" id="KW-1185">Reference proteome</keyword>
<dbReference type="InterPro" id="IPR008333">
    <property type="entry name" value="Cbr1-like_FAD-bd_dom"/>
</dbReference>
<evidence type="ECO:0000256" key="6">
    <source>
        <dbReference type="ARBA" id="ARBA00023002"/>
    </source>
</evidence>
<dbReference type="PANTHER" id="PTHR47354:SF8">
    <property type="entry name" value="1,2-PHENYLACETYL-COA EPOXIDASE, SUBUNIT E"/>
    <property type="match status" value="1"/>
</dbReference>
<dbReference type="GO" id="GO:0046872">
    <property type="term" value="F:metal ion binding"/>
    <property type="evidence" value="ECO:0007669"/>
    <property type="project" value="UniProtKB-KW"/>
</dbReference>
<gene>
    <name evidence="10" type="ORF">FSB75_00675</name>
</gene>
<evidence type="ECO:0000256" key="4">
    <source>
        <dbReference type="ARBA" id="ARBA00022723"/>
    </source>
</evidence>
<dbReference type="SUPFAM" id="SSF52343">
    <property type="entry name" value="Ferredoxin reductase-like, C-terminal NADP-linked domain"/>
    <property type="match status" value="1"/>
</dbReference>
<dbReference type="OrthoDB" id="9789468at2"/>
<dbReference type="GO" id="GO:0051537">
    <property type="term" value="F:2 iron, 2 sulfur cluster binding"/>
    <property type="evidence" value="ECO:0007669"/>
    <property type="project" value="UniProtKB-KW"/>
</dbReference>
<dbReference type="GO" id="GO:0016491">
    <property type="term" value="F:oxidoreductase activity"/>
    <property type="evidence" value="ECO:0007669"/>
    <property type="project" value="UniProtKB-KW"/>
</dbReference>
<feature type="domain" description="FAD-binding FR-type" evidence="9">
    <location>
        <begin position="1"/>
        <end position="101"/>
    </location>
</feature>
<dbReference type="GO" id="GO:0050660">
    <property type="term" value="F:flavin adenine dinucleotide binding"/>
    <property type="evidence" value="ECO:0007669"/>
    <property type="project" value="TreeGrafter"/>
</dbReference>
<dbReference type="Gene3D" id="2.40.30.10">
    <property type="entry name" value="Translation factors"/>
    <property type="match status" value="1"/>
</dbReference>
<keyword evidence="8" id="KW-0411">Iron-sulfur</keyword>
<evidence type="ECO:0000259" key="9">
    <source>
        <dbReference type="PROSITE" id="PS51384"/>
    </source>
</evidence>
<evidence type="ECO:0000313" key="11">
    <source>
        <dbReference type="Proteomes" id="UP000321204"/>
    </source>
</evidence>
<evidence type="ECO:0000313" key="10">
    <source>
        <dbReference type="EMBL" id="QEC54470.1"/>
    </source>
</evidence>
<name>A0A5B8UEE8_9BACT</name>
<dbReference type="Gene3D" id="3.40.50.80">
    <property type="entry name" value="Nucleotide-binding domain of ferredoxin-NADP reductase (FNR) module"/>
    <property type="match status" value="1"/>
</dbReference>
<dbReference type="InterPro" id="IPR017927">
    <property type="entry name" value="FAD-bd_FR_type"/>
</dbReference>
<dbReference type="InterPro" id="IPR017938">
    <property type="entry name" value="Riboflavin_synthase-like_b-brl"/>
</dbReference>
<dbReference type="Proteomes" id="UP000321204">
    <property type="component" value="Chromosome"/>
</dbReference>
<proteinExistence type="predicted"/>
<evidence type="ECO:0000256" key="2">
    <source>
        <dbReference type="ARBA" id="ARBA00022630"/>
    </source>
</evidence>
<accession>A0A5B8UEE8</accession>
<evidence type="ECO:0000256" key="5">
    <source>
        <dbReference type="ARBA" id="ARBA00022827"/>
    </source>
</evidence>
<organism evidence="10 11">
    <name type="scientific">Flavisolibacter ginsenosidimutans</name>
    <dbReference type="NCBI Taxonomy" id="661481"/>
    <lineage>
        <taxon>Bacteria</taxon>
        <taxon>Pseudomonadati</taxon>
        <taxon>Bacteroidota</taxon>
        <taxon>Chitinophagia</taxon>
        <taxon>Chitinophagales</taxon>
        <taxon>Chitinophagaceae</taxon>
        <taxon>Flavisolibacter</taxon>
    </lineage>
</organism>
<dbReference type="PANTHER" id="PTHR47354">
    <property type="entry name" value="NADH OXIDOREDUCTASE HCR"/>
    <property type="match status" value="1"/>
</dbReference>
<dbReference type="AlphaFoldDB" id="A0A5B8UEE8"/>
<keyword evidence="2" id="KW-0285">Flavoprotein</keyword>
<sequence length="221" mass="25038">MEHVIKIKSIENVTHDVKRFQCEKPAGYQFIPGQATEVSINKKDWEEERRPFTFTALNDAPHLEFTIKIYSDHPGVTNELNTLKPGDELIVSDVWGAIEYKGPGYFIAGGAGITPFISILRQLKKENRLKGNKLFFSNKTDSDIILKDELTDMLGDDAVYVITNQPETTHRKGYINEQFLKENVDDFSKHFYLCGPPKMVEAMQNVLPALGASPDTVVFEK</sequence>
<dbReference type="KEGG" id="fgg:FSB75_00675"/>
<evidence type="ECO:0000256" key="7">
    <source>
        <dbReference type="ARBA" id="ARBA00023004"/>
    </source>
</evidence>
<protein>
    <submittedName>
        <fullName evidence="10">Flavodoxin reductase</fullName>
    </submittedName>
</protein>
<keyword evidence="6" id="KW-0560">Oxidoreductase</keyword>
<evidence type="ECO:0000256" key="3">
    <source>
        <dbReference type="ARBA" id="ARBA00022714"/>
    </source>
</evidence>
<comment type="cofactor">
    <cofactor evidence="1">
        <name>FAD</name>
        <dbReference type="ChEBI" id="CHEBI:57692"/>
    </cofactor>
</comment>
<evidence type="ECO:0000256" key="1">
    <source>
        <dbReference type="ARBA" id="ARBA00001974"/>
    </source>
</evidence>
<dbReference type="PRINTS" id="PR00410">
    <property type="entry name" value="PHEHYDRXLASE"/>
</dbReference>
<reference evidence="10 11" key="1">
    <citation type="journal article" date="2015" name="Int. J. Syst. Evol. Microbiol.">
        <title>Flavisolibacter ginsenosidimutans sp. nov., with ginsenoside-converting activity isolated from soil used for cultivating ginseng.</title>
        <authorList>
            <person name="Zhao Y."/>
            <person name="Liu Q."/>
            <person name="Kang M.S."/>
            <person name="Jin F."/>
            <person name="Yu H."/>
            <person name="Im W.T."/>
        </authorList>
    </citation>
    <scope>NUCLEOTIDE SEQUENCE [LARGE SCALE GENOMIC DNA]</scope>
    <source>
        <strain evidence="10 11">Gsoil 636</strain>
    </source>
</reference>
<evidence type="ECO:0000256" key="8">
    <source>
        <dbReference type="ARBA" id="ARBA00023014"/>
    </source>
</evidence>
<dbReference type="InterPro" id="IPR039261">
    <property type="entry name" value="FNR_nucleotide-bd"/>
</dbReference>
<keyword evidence="3" id="KW-0001">2Fe-2S</keyword>
<dbReference type="CDD" id="cd06196">
    <property type="entry name" value="FNR_like_1"/>
    <property type="match status" value="1"/>
</dbReference>
<dbReference type="PROSITE" id="PS51384">
    <property type="entry name" value="FAD_FR"/>
    <property type="match status" value="1"/>
</dbReference>
<keyword evidence="7" id="KW-0408">Iron</keyword>
<keyword evidence="5" id="KW-0274">FAD</keyword>
<dbReference type="InterPro" id="IPR050415">
    <property type="entry name" value="MRET"/>
</dbReference>
<dbReference type="Pfam" id="PF00970">
    <property type="entry name" value="FAD_binding_6"/>
    <property type="match status" value="1"/>
</dbReference>
<dbReference type="InterPro" id="IPR001433">
    <property type="entry name" value="OxRdtase_FAD/NAD-bd"/>
</dbReference>
<dbReference type="RefSeq" id="WP_146781428.1">
    <property type="nucleotide sequence ID" value="NZ_BAABIO010000006.1"/>
</dbReference>
<dbReference type="EMBL" id="CP042433">
    <property type="protein sequence ID" value="QEC54470.1"/>
    <property type="molecule type" value="Genomic_DNA"/>
</dbReference>
<keyword evidence="4" id="KW-0479">Metal-binding</keyword>
<dbReference type="Pfam" id="PF00175">
    <property type="entry name" value="NAD_binding_1"/>
    <property type="match status" value="1"/>
</dbReference>